<reference evidence="2 3" key="1">
    <citation type="journal article" date="2016" name="Mol. Biol. Evol.">
        <title>Comparative Genomics of Early-Diverging Mushroom-Forming Fungi Provides Insights into the Origins of Lignocellulose Decay Capabilities.</title>
        <authorList>
            <person name="Nagy L.G."/>
            <person name="Riley R."/>
            <person name="Tritt A."/>
            <person name="Adam C."/>
            <person name="Daum C."/>
            <person name="Floudas D."/>
            <person name="Sun H."/>
            <person name="Yadav J.S."/>
            <person name="Pangilinan J."/>
            <person name="Larsson K.H."/>
            <person name="Matsuura K."/>
            <person name="Barry K."/>
            <person name="Labutti K."/>
            <person name="Kuo R."/>
            <person name="Ohm R.A."/>
            <person name="Bhattacharya S.S."/>
            <person name="Shirouzu T."/>
            <person name="Yoshinaga Y."/>
            <person name="Martin F.M."/>
            <person name="Grigoriev I.V."/>
            <person name="Hibbett D.S."/>
        </authorList>
    </citation>
    <scope>NUCLEOTIDE SEQUENCE [LARGE SCALE GENOMIC DNA]</scope>
    <source>
        <strain evidence="2 3">CBS 109695</strain>
    </source>
</reference>
<dbReference type="AlphaFoldDB" id="A0A166LD88"/>
<gene>
    <name evidence="2" type="ORF">FIBSPDRAFT_473272</name>
</gene>
<feature type="compositionally biased region" description="Low complexity" evidence="1">
    <location>
        <begin position="42"/>
        <end position="54"/>
    </location>
</feature>
<dbReference type="EMBL" id="KV417537">
    <property type="protein sequence ID" value="KZP22833.1"/>
    <property type="molecule type" value="Genomic_DNA"/>
</dbReference>
<evidence type="ECO:0000256" key="1">
    <source>
        <dbReference type="SAM" id="MobiDB-lite"/>
    </source>
</evidence>
<keyword evidence="3" id="KW-1185">Reference proteome</keyword>
<proteinExistence type="predicted"/>
<evidence type="ECO:0000313" key="3">
    <source>
        <dbReference type="Proteomes" id="UP000076532"/>
    </source>
</evidence>
<organism evidence="2 3">
    <name type="scientific">Athelia psychrophila</name>
    <dbReference type="NCBI Taxonomy" id="1759441"/>
    <lineage>
        <taxon>Eukaryota</taxon>
        <taxon>Fungi</taxon>
        <taxon>Dikarya</taxon>
        <taxon>Basidiomycota</taxon>
        <taxon>Agaricomycotina</taxon>
        <taxon>Agaricomycetes</taxon>
        <taxon>Agaricomycetidae</taxon>
        <taxon>Atheliales</taxon>
        <taxon>Atheliaceae</taxon>
        <taxon>Athelia</taxon>
    </lineage>
</organism>
<accession>A0A166LD88</accession>
<feature type="region of interest" description="Disordered" evidence="1">
    <location>
        <begin position="32"/>
        <end position="54"/>
    </location>
</feature>
<sequence length="135" mass="14655">MYYVARRAPSILITTFTFDAVCSYPCAPVNDDPSAAAPPPESSSSMAPPHSSSSPLIFLASPTRRDSRPAYRCANLLLLLLPGTIHILSLTSAPTGELSAWSVSCAHPPQHWHSRRCSRPRLHPYGGYGLKIDQP</sequence>
<evidence type="ECO:0000313" key="2">
    <source>
        <dbReference type="EMBL" id="KZP22833.1"/>
    </source>
</evidence>
<name>A0A166LD88_9AGAM</name>
<dbReference type="Proteomes" id="UP000076532">
    <property type="component" value="Unassembled WGS sequence"/>
</dbReference>
<protein>
    <submittedName>
        <fullName evidence="2">Uncharacterized protein</fullName>
    </submittedName>
</protein>